<name>A0A0F4GZ78_9PEZI</name>
<evidence type="ECO:0000256" key="3">
    <source>
        <dbReference type="ARBA" id="ARBA00022946"/>
    </source>
</evidence>
<evidence type="ECO:0000256" key="4">
    <source>
        <dbReference type="ARBA" id="ARBA00022980"/>
    </source>
</evidence>
<dbReference type="GO" id="GO:0003735">
    <property type="term" value="F:structural constituent of ribosome"/>
    <property type="evidence" value="ECO:0007669"/>
    <property type="project" value="InterPro"/>
</dbReference>
<keyword evidence="5" id="KW-0496">Mitochondrion</keyword>
<evidence type="ECO:0000256" key="1">
    <source>
        <dbReference type="ARBA" id="ARBA00004173"/>
    </source>
</evidence>
<evidence type="ECO:0000256" key="2">
    <source>
        <dbReference type="ARBA" id="ARBA00010152"/>
    </source>
</evidence>
<dbReference type="PANTHER" id="PTHR21338:SF0">
    <property type="entry name" value="LARGE RIBOSOMAL SUBUNIT PROTEIN ML41"/>
    <property type="match status" value="1"/>
</dbReference>
<dbReference type="STRING" id="1047168.A0A0F4GZ78"/>
<dbReference type="OrthoDB" id="408933at2759"/>
<evidence type="ECO:0000256" key="6">
    <source>
        <dbReference type="ARBA" id="ARBA00023274"/>
    </source>
</evidence>
<dbReference type="GO" id="GO:0006412">
    <property type="term" value="P:translation"/>
    <property type="evidence" value="ECO:0007669"/>
    <property type="project" value="TreeGrafter"/>
</dbReference>
<dbReference type="EMBL" id="LAFY01000038">
    <property type="protein sequence ID" value="KJY02559.1"/>
    <property type="molecule type" value="Genomic_DNA"/>
</dbReference>
<evidence type="ECO:0000313" key="7">
    <source>
        <dbReference type="EMBL" id="KJY02559.1"/>
    </source>
</evidence>
<proteinExistence type="inferred from homology"/>
<keyword evidence="8" id="KW-1185">Reference proteome</keyword>
<gene>
    <name evidence="7" type="ORF">TI39_contig41g00011</name>
</gene>
<keyword evidence="3" id="KW-0809">Transit peptide</keyword>
<comment type="caution">
    <text evidence="7">The sequence shown here is derived from an EMBL/GenBank/DDBJ whole genome shotgun (WGS) entry which is preliminary data.</text>
</comment>
<reference evidence="7 8" key="1">
    <citation type="submission" date="2015-03" db="EMBL/GenBank/DDBJ databases">
        <title>RNA-seq based gene annotation and comparative genomics of four Zymoseptoria species reveal species-specific pathogenicity related genes and transposable element activity.</title>
        <authorList>
            <person name="Grandaubert J."/>
            <person name="Bhattacharyya A."/>
            <person name="Stukenbrock E.H."/>
        </authorList>
    </citation>
    <scope>NUCLEOTIDE SEQUENCE [LARGE SCALE GENOMIC DNA]</scope>
    <source>
        <strain evidence="7 8">Zb18110</strain>
    </source>
</reference>
<dbReference type="Proteomes" id="UP000033647">
    <property type="component" value="Unassembled WGS sequence"/>
</dbReference>
<keyword evidence="4 7" id="KW-0689">Ribosomal protein</keyword>
<dbReference type="Pfam" id="PF09809">
    <property type="entry name" value="MRP-L27"/>
    <property type="match status" value="1"/>
</dbReference>
<keyword evidence="6" id="KW-0687">Ribonucleoprotein</keyword>
<dbReference type="GO" id="GO:0005762">
    <property type="term" value="C:mitochondrial large ribosomal subunit"/>
    <property type="evidence" value="ECO:0007669"/>
    <property type="project" value="InterPro"/>
</dbReference>
<comment type="subcellular location">
    <subcellularLocation>
        <location evidence="1">Mitochondrion</location>
    </subcellularLocation>
</comment>
<dbReference type="AlphaFoldDB" id="A0A0F4GZ78"/>
<protein>
    <submittedName>
        <fullName evidence="7">50S ribosomal protein YmL27</fullName>
    </submittedName>
</protein>
<dbReference type="InterPro" id="IPR019189">
    <property type="entry name" value="Ribosomal_mL41"/>
</dbReference>
<evidence type="ECO:0000256" key="5">
    <source>
        <dbReference type="ARBA" id="ARBA00023128"/>
    </source>
</evidence>
<dbReference type="PANTHER" id="PTHR21338">
    <property type="entry name" value="MITOCHONDRIAL RIBOSOMAL PROTEIN L41"/>
    <property type="match status" value="1"/>
</dbReference>
<evidence type="ECO:0000313" key="8">
    <source>
        <dbReference type="Proteomes" id="UP000033647"/>
    </source>
</evidence>
<accession>A0A0F4GZ78</accession>
<sequence length="103" mass="11927">MQPTQPLQRAIRRLALTTKQGPHNYYKGNRTGAMGTHTKWGGYKIDWSKVRTYVVPDLSDFNLTPFVAKIIEKKRDSFLHTKTKSPMDGQEYLKKWKKMGGNL</sequence>
<comment type="similarity">
    <text evidence="2">Belongs to the mitochondrion-specific ribosomal protein mL41 family.</text>
</comment>
<organism evidence="7 8">
    <name type="scientific">Zymoseptoria brevis</name>
    <dbReference type="NCBI Taxonomy" id="1047168"/>
    <lineage>
        <taxon>Eukaryota</taxon>
        <taxon>Fungi</taxon>
        <taxon>Dikarya</taxon>
        <taxon>Ascomycota</taxon>
        <taxon>Pezizomycotina</taxon>
        <taxon>Dothideomycetes</taxon>
        <taxon>Dothideomycetidae</taxon>
        <taxon>Mycosphaerellales</taxon>
        <taxon>Mycosphaerellaceae</taxon>
        <taxon>Zymoseptoria</taxon>
    </lineage>
</organism>